<comment type="caution">
    <text evidence="2">The sequence shown here is derived from an EMBL/GenBank/DDBJ whole genome shotgun (WGS) entry which is preliminary data.</text>
</comment>
<gene>
    <name evidence="2" type="ORF">ANE_LOCUS19381</name>
</gene>
<reference evidence="2" key="1">
    <citation type="submission" date="2019-07" db="EMBL/GenBank/DDBJ databases">
        <authorList>
            <person name="Dittberner H."/>
        </authorList>
    </citation>
    <scope>NUCLEOTIDE SEQUENCE [LARGE SCALE GENOMIC DNA]</scope>
</reference>
<dbReference type="Proteomes" id="UP000489600">
    <property type="component" value="Unassembled WGS sequence"/>
</dbReference>
<protein>
    <submittedName>
        <fullName evidence="2">Uncharacterized protein</fullName>
    </submittedName>
</protein>
<proteinExistence type="predicted"/>
<evidence type="ECO:0000313" key="3">
    <source>
        <dbReference type="Proteomes" id="UP000489600"/>
    </source>
</evidence>
<feature type="region of interest" description="Disordered" evidence="1">
    <location>
        <begin position="41"/>
        <end position="81"/>
    </location>
</feature>
<dbReference type="EMBL" id="CABITT030000006">
    <property type="protein sequence ID" value="VVB08937.1"/>
    <property type="molecule type" value="Genomic_DNA"/>
</dbReference>
<accession>A0A565C5U5</accession>
<name>A0A565C5U5_9BRAS</name>
<feature type="compositionally biased region" description="Basic and acidic residues" evidence="1">
    <location>
        <begin position="71"/>
        <end position="81"/>
    </location>
</feature>
<dbReference type="AlphaFoldDB" id="A0A565C5U5"/>
<keyword evidence="3" id="KW-1185">Reference proteome</keyword>
<organism evidence="2 3">
    <name type="scientific">Arabis nemorensis</name>
    <dbReference type="NCBI Taxonomy" id="586526"/>
    <lineage>
        <taxon>Eukaryota</taxon>
        <taxon>Viridiplantae</taxon>
        <taxon>Streptophyta</taxon>
        <taxon>Embryophyta</taxon>
        <taxon>Tracheophyta</taxon>
        <taxon>Spermatophyta</taxon>
        <taxon>Magnoliopsida</taxon>
        <taxon>eudicotyledons</taxon>
        <taxon>Gunneridae</taxon>
        <taxon>Pentapetalae</taxon>
        <taxon>rosids</taxon>
        <taxon>malvids</taxon>
        <taxon>Brassicales</taxon>
        <taxon>Brassicaceae</taxon>
        <taxon>Arabideae</taxon>
        <taxon>Arabis</taxon>
    </lineage>
</organism>
<evidence type="ECO:0000313" key="2">
    <source>
        <dbReference type="EMBL" id="VVB08937.1"/>
    </source>
</evidence>
<sequence length="81" mass="9283">MSGWSKLPQERIMGSWESPPRQTLCWIGNLVRREGNLMGQINRHEPAAREEEVDLSTFEREAETQSLKSQVGERRSSDLAV</sequence>
<feature type="region of interest" description="Disordered" evidence="1">
    <location>
        <begin position="1"/>
        <end position="20"/>
    </location>
</feature>
<evidence type="ECO:0000256" key="1">
    <source>
        <dbReference type="SAM" id="MobiDB-lite"/>
    </source>
</evidence>